<dbReference type="Gene3D" id="1.25.40.20">
    <property type="entry name" value="Ankyrin repeat-containing domain"/>
    <property type="match status" value="6"/>
</dbReference>
<feature type="domain" description="Nephrocystin 3-like N-terminal" evidence="8">
    <location>
        <begin position="413"/>
        <end position="576"/>
    </location>
</feature>
<dbReference type="GO" id="GO:0085020">
    <property type="term" value="P:protein K6-linked ubiquitination"/>
    <property type="evidence" value="ECO:0007669"/>
    <property type="project" value="TreeGrafter"/>
</dbReference>
<dbReference type="InterPro" id="IPR054471">
    <property type="entry name" value="GPIID_WHD"/>
</dbReference>
<feature type="repeat" description="ANK" evidence="3">
    <location>
        <begin position="1023"/>
        <end position="1055"/>
    </location>
</feature>
<feature type="region of interest" description="Disordered" evidence="4">
    <location>
        <begin position="50"/>
        <end position="94"/>
    </location>
</feature>
<dbReference type="Proteomes" id="UP001303160">
    <property type="component" value="Unassembled WGS sequence"/>
</dbReference>
<feature type="repeat" description="ANK" evidence="3">
    <location>
        <begin position="955"/>
        <end position="987"/>
    </location>
</feature>
<dbReference type="PROSITE" id="PS50297">
    <property type="entry name" value="ANK_REP_REGION"/>
    <property type="match status" value="11"/>
</dbReference>
<accession>A0AAN6XR32</accession>
<dbReference type="Gene3D" id="3.40.50.300">
    <property type="entry name" value="P-loop containing nucleotide triphosphate hydrolases"/>
    <property type="match status" value="1"/>
</dbReference>
<dbReference type="InterPro" id="IPR002110">
    <property type="entry name" value="Ankyrin_rpt"/>
</dbReference>
<dbReference type="AlphaFoldDB" id="A0AAN6XR32"/>
<dbReference type="PROSITE" id="PS50088">
    <property type="entry name" value="ANK_REPEAT"/>
    <property type="match status" value="11"/>
</dbReference>
<feature type="repeat" description="ANK" evidence="3">
    <location>
        <begin position="1170"/>
        <end position="1202"/>
    </location>
</feature>
<dbReference type="SUPFAM" id="SSF48403">
    <property type="entry name" value="Ankyrin repeat"/>
    <property type="match status" value="1"/>
</dbReference>
<name>A0AAN6XR32_9PEZI</name>
<feature type="repeat" description="ANK" evidence="3">
    <location>
        <begin position="989"/>
        <end position="1021"/>
    </location>
</feature>
<protein>
    <recommendedName>
        <fullName evidence="11">NWD NACHT-NTPase N-terminal domain-containing protein</fullName>
    </recommendedName>
</protein>
<feature type="repeat" description="ANK" evidence="3">
    <location>
        <begin position="1236"/>
        <end position="1262"/>
    </location>
</feature>
<dbReference type="SUPFAM" id="SSF52540">
    <property type="entry name" value="P-loop containing nucleoside triphosphate hydrolases"/>
    <property type="match status" value="1"/>
</dbReference>
<dbReference type="EMBL" id="MU863886">
    <property type="protein sequence ID" value="KAK4203870.1"/>
    <property type="molecule type" value="Genomic_DNA"/>
</dbReference>
<evidence type="ECO:0000259" key="6">
    <source>
        <dbReference type="Pfam" id="PF22939"/>
    </source>
</evidence>
<dbReference type="PANTHER" id="PTHR24171">
    <property type="entry name" value="ANKYRIN REPEAT DOMAIN-CONTAINING PROTEIN 39-RELATED"/>
    <property type="match status" value="1"/>
</dbReference>
<proteinExistence type="predicted"/>
<evidence type="ECO:0000313" key="9">
    <source>
        <dbReference type="EMBL" id="KAK4203870.1"/>
    </source>
</evidence>
<reference evidence="9" key="1">
    <citation type="journal article" date="2023" name="Mol. Phylogenet. Evol.">
        <title>Genome-scale phylogeny and comparative genomics of the fungal order Sordariales.</title>
        <authorList>
            <person name="Hensen N."/>
            <person name="Bonometti L."/>
            <person name="Westerberg I."/>
            <person name="Brannstrom I.O."/>
            <person name="Guillou S."/>
            <person name="Cros-Aarteil S."/>
            <person name="Calhoun S."/>
            <person name="Haridas S."/>
            <person name="Kuo A."/>
            <person name="Mondo S."/>
            <person name="Pangilinan J."/>
            <person name="Riley R."/>
            <person name="LaButti K."/>
            <person name="Andreopoulos B."/>
            <person name="Lipzen A."/>
            <person name="Chen C."/>
            <person name="Yan M."/>
            <person name="Daum C."/>
            <person name="Ng V."/>
            <person name="Clum A."/>
            <person name="Steindorff A."/>
            <person name="Ohm R.A."/>
            <person name="Martin F."/>
            <person name="Silar P."/>
            <person name="Natvig D.O."/>
            <person name="Lalanne C."/>
            <person name="Gautier V."/>
            <person name="Ament-Velasquez S.L."/>
            <person name="Kruys A."/>
            <person name="Hutchinson M.I."/>
            <person name="Powell A.J."/>
            <person name="Barry K."/>
            <person name="Miller A.N."/>
            <person name="Grigoriev I.V."/>
            <person name="Debuchy R."/>
            <person name="Gladieux P."/>
            <person name="Hiltunen Thoren M."/>
            <person name="Johannesson H."/>
        </authorList>
    </citation>
    <scope>NUCLEOTIDE SEQUENCE</scope>
    <source>
        <strain evidence="9">CBS 315.58</strain>
    </source>
</reference>
<feature type="domain" description="GPI inositol-deacylase winged helix" evidence="6">
    <location>
        <begin position="689"/>
        <end position="773"/>
    </location>
</feature>
<reference evidence="9" key="2">
    <citation type="submission" date="2023-05" db="EMBL/GenBank/DDBJ databases">
        <authorList>
            <consortium name="Lawrence Berkeley National Laboratory"/>
            <person name="Steindorff A."/>
            <person name="Hensen N."/>
            <person name="Bonometti L."/>
            <person name="Westerberg I."/>
            <person name="Brannstrom I.O."/>
            <person name="Guillou S."/>
            <person name="Cros-Aarteil S."/>
            <person name="Calhoun S."/>
            <person name="Haridas S."/>
            <person name="Kuo A."/>
            <person name="Mondo S."/>
            <person name="Pangilinan J."/>
            <person name="Riley R."/>
            <person name="Labutti K."/>
            <person name="Andreopoulos B."/>
            <person name="Lipzen A."/>
            <person name="Chen C."/>
            <person name="Yanf M."/>
            <person name="Daum C."/>
            <person name="Ng V."/>
            <person name="Clum A."/>
            <person name="Ohm R."/>
            <person name="Martin F."/>
            <person name="Silar P."/>
            <person name="Natvig D."/>
            <person name="Lalanne C."/>
            <person name="Gautier V."/>
            <person name="Ament-Velasquez S.L."/>
            <person name="Kruys A."/>
            <person name="Hutchinson M.I."/>
            <person name="Powell A.J."/>
            <person name="Barry K."/>
            <person name="Miller A.N."/>
            <person name="Grigoriev I.V."/>
            <person name="Debuchy R."/>
            <person name="Gladieux P."/>
            <person name="Thoren M.H."/>
            <person name="Johannesson H."/>
        </authorList>
    </citation>
    <scope>NUCLEOTIDE SEQUENCE</scope>
    <source>
        <strain evidence="9">CBS 315.58</strain>
    </source>
</reference>
<evidence type="ECO:0000259" key="8">
    <source>
        <dbReference type="Pfam" id="PF24883"/>
    </source>
</evidence>
<keyword evidence="2 3" id="KW-0040">ANK repeat</keyword>
<evidence type="ECO:0000256" key="4">
    <source>
        <dbReference type="SAM" id="MobiDB-lite"/>
    </source>
</evidence>
<feature type="domain" description="NWD NACHT-NTPase N-terminal" evidence="5">
    <location>
        <begin position="93"/>
        <end position="314"/>
    </location>
</feature>
<organism evidence="9 10">
    <name type="scientific">Triangularia verruculosa</name>
    <dbReference type="NCBI Taxonomy" id="2587418"/>
    <lineage>
        <taxon>Eukaryota</taxon>
        <taxon>Fungi</taxon>
        <taxon>Dikarya</taxon>
        <taxon>Ascomycota</taxon>
        <taxon>Pezizomycotina</taxon>
        <taxon>Sordariomycetes</taxon>
        <taxon>Sordariomycetidae</taxon>
        <taxon>Sordariales</taxon>
        <taxon>Podosporaceae</taxon>
        <taxon>Triangularia</taxon>
    </lineage>
</organism>
<feature type="repeat" description="ANK" evidence="3">
    <location>
        <begin position="921"/>
        <end position="953"/>
    </location>
</feature>
<dbReference type="PANTHER" id="PTHR24171:SF8">
    <property type="entry name" value="BRCA1-ASSOCIATED RING DOMAIN PROTEIN 1"/>
    <property type="match status" value="1"/>
</dbReference>
<feature type="domain" description="DUF7069" evidence="7">
    <location>
        <begin position="606"/>
        <end position="674"/>
    </location>
</feature>
<dbReference type="PRINTS" id="PR01415">
    <property type="entry name" value="ANKYRIN"/>
</dbReference>
<dbReference type="GO" id="GO:0004842">
    <property type="term" value="F:ubiquitin-protein transferase activity"/>
    <property type="evidence" value="ECO:0007669"/>
    <property type="project" value="TreeGrafter"/>
</dbReference>
<evidence type="ECO:0000256" key="2">
    <source>
        <dbReference type="ARBA" id="ARBA00023043"/>
    </source>
</evidence>
<keyword evidence="10" id="KW-1185">Reference proteome</keyword>
<comment type="caution">
    <text evidence="9">The sequence shown here is derived from an EMBL/GenBank/DDBJ whole genome shotgun (WGS) entry which is preliminary data.</text>
</comment>
<dbReference type="InterPro" id="IPR036770">
    <property type="entry name" value="Ankyrin_rpt-contain_sf"/>
</dbReference>
<feature type="repeat" description="ANK" evidence="3">
    <location>
        <begin position="1057"/>
        <end position="1101"/>
    </location>
</feature>
<feature type="compositionally biased region" description="Polar residues" evidence="4">
    <location>
        <begin position="62"/>
        <end position="79"/>
    </location>
</feature>
<dbReference type="Pfam" id="PF12796">
    <property type="entry name" value="Ank_2"/>
    <property type="match status" value="4"/>
</dbReference>
<evidence type="ECO:0000256" key="1">
    <source>
        <dbReference type="ARBA" id="ARBA00022737"/>
    </source>
</evidence>
<dbReference type="Pfam" id="PF17100">
    <property type="entry name" value="NACHT_N"/>
    <property type="match status" value="1"/>
</dbReference>
<dbReference type="Pfam" id="PF23239">
    <property type="entry name" value="DUF7069"/>
    <property type="match status" value="1"/>
</dbReference>
<feature type="region of interest" description="Disordered" evidence="4">
    <location>
        <begin position="1"/>
        <end position="34"/>
    </location>
</feature>
<feature type="repeat" description="ANK" evidence="3">
    <location>
        <begin position="1103"/>
        <end position="1135"/>
    </location>
</feature>
<feature type="repeat" description="ANK" evidence="3">
    <location>
        <begin position="1203"/>
        <end position="1235"/>
    </location>
</feature>
<evidence type="ECO:0008006" key="11">
    <source>
        <dbReference type="Google" id="ProtNLM"/>
    </source>
</evidence>
<dbReference type="InterPro" id="IPR055497">
    <property type="entry name" value="DUF7069"/>
</dbReference>
<keyword evidence="1" id="KW-0677">Repeat</keyword>
<dbReference type="Pfam" id="PF24883">
    <property type="entry name" value="NPHP3_N"/>
    <property type="match status" value="1"/>
</dbReference>
<dbReference type="Pfam" id="PF22939">
    <property type="entry name" value="WHD_GPIID"/>
    <property type="match status" value="1"/>
</dbReference>
<sequence length="1262" mass="140000">MRRLWHRLGEHQAEGPKLSGSEITAGHPGTVPNAGNKCFERFRLWDKKEKKISSHARPAGTASASSSIQPPADSSTNLQAVPGNRPPSTQSPWDRAYDTLAEEDPYLVAEYEKLLSDEAQKTATVDDTASVSQEPSRHEKLDTIIARGLERLEENKAKYTIAGHEFVLRDQIAGAAQLVMWAKGWIGEAVKASPEASIAWAGVAIILPLLTNPQRANEANRDGFAYVTARMRYYAALEPLLLRLGQNPGVADALMAEAAQDNVTLYRHILEFLIKSVLRFYQSGIGRYIRDTLQTQDWTQMTRKINELDATVNQNLIQINAFVARQELEALQKRSTESLGTMQQHLSVSEQHLQVAEAHLGIAKKQLGIQEDAFKQKLSDKQEECLQLFRLTNSNKDATYEWYKDRVEDRVDGTCQWFLKHDNFQKWLKQESGPLLVSADPGCGKSVLAKHLINVVLPRSSATIGYFFFKDQDQNTVRQALCALLHQLFSQKPSLIEHAMKHFANDGKGLVNSTSSLWTIFEAVVKDPRVGPVIVVLDALDECAELEFENLMRNVRGQFGSGQPCYGKLKYLLTSRPYEQIVSKFVSLLDAFPHVRIPGEKESDAISQEVNYVIQYRVGQLAGEKSLSSAVKECLERRLLRMPHRTYLWAYLVFDYLGTKDFKKTAKGVESAIATLPATVNDAYEQILRKSTEPSLARKALSIILAASRPLTLSEMNVAVNVDDKSQSFDDLDLEEDEVFQSRLRSCCGLFVSIHHGKIYFLHQTAREFLLADRPPPPTVLSELRWQHSITSRDVHKVLADVCVLYLDFLNSDVIPRTASVGTGQCLQSHTFLIYSAENWGAHVRKACIDSDSAIVPSVLRICNPESESYRAWSDIYWDKSEWYAPSYVTSLVIASHFGHNGIVKQLLEKGADVNARKGDDGWTPLLLAAQQGHEGIVKQLLEKGADVNARKGDYGWTPLSWAAQQGHEGIVKQLLEKGADVNAEDKYDGWTPLLLAAQQGHEGIVKQLLEKGADVNARSGNNGWTPLLLAAGQGYEGIVKQLLEKGADVNAEDKYDGGTPLLLAARQGYEGIVKQLLEKGADGIVKQLLEKGADVNAEDKYDGGTPLLWAAQQGYEGIVKQLLEKGADVNARGGNNGWTPLLFGARQGYEGIVKQLLEKGADVNAEDKYGWTPLLLAARHGYEGIVKQLLEKGADVNAEDKYGWTPLLLAARHGYEGIVKQLLEKGADVNAEDKYGWTPLSWAAEHGHDGIVKQLLDKGAG</sequence>
<dbReference type="InterPro" id="IPR027417">
    <property type="entry name" value="P-loop_NTPase"/>
</dbReference>
<evidence type="ECO:0000313" key="10">
    <source>
        <dbReference type="Proteomes" id="UP001303160"/>
    </source>
</evidence>
<feature type="repeat" description="ANK" evidence="3">
    <location>
        <begin position="1137"/>
        <end position="1169"/>
    </location>
</feature>
<gene>
    <name evidence="9" type="ORF">QBC40DRAFT_250714</name>
</gene>
<dbReference type="SMART" id="SM00248">
    <property type="entry name" value="ANK"/>
    <property type="match status" value="11"/>
</dbReference>
<dbReference type="Pfam" id="PF00023">
    <property type="entry name" value="Ank"/>
    <property type="match status" value="1"/>
</dbReference>
<dbReference type="InterPro" id="IPR031359">
    <property type="entry name" value="NACHT_N"/>
</dbReference>
<evidence type="ECO:0000259" key="7">
    <source>
        <dbReference type="Pfam" id="PF23239"/>
    </source>
</evidence>
<dbReference type="InterPro" id="IPR056884">
    <property type="entry name" value="NPHP3-like_N"/>
</dbReference>
<evidence type="ECO:0000256" key="3">
    <source>
        <dbReference type="PROSITE-ProRule" id="PRU00023"/>
    </source>
</evidence>
<feature type="repeat" description="ANK" evidence="3">
    <location>
        <begin position="887"/>
        <end position="919"/>
    </location>
</feature>
<evidence type="ECO:0000259" key="5">
    <source>
        <dbReference type="Pfam" id="PF17100"/>
    </source>
</evidence>